<keyword evidence="10" id="KW-0472">Membrane</keyword>
<evidence type="ECO:0000256" key="13">
    <source>
        <dbReference type="ARBA" id="ARBA00064647"/>
    </source>
</evidence>
<keyword evidence="17" id="KW-1185">Reference proteome</keyword>
<evidence type="ECO:0000256" key="4">
    <source>
        <dbReference type="ARBA" id="ARBA00022547"/>
    </source>
</evidence>
<dbReference type="Proteomes" id="UP000007266">
    <property type="component" value="Linkage group 7"/>
</dbReference>
<organism evidence="16 17">
    <name type="scientific">Tribolium castaneum</name>
    <name type="common">Red flour beetle</name>
    <dbReference type="NCBI Taxonomy" id="7070"/>
    <lineage>
        <taxon>Eukaryota</taxon>
        <taxon>Metazoa</taxon>
        <taxon>Ecdysozoa</taxon>
        <taxon>Arthropoda</taxon>
        <taxon>Hexapoda</taxon>
        <taxon>Insecta</taxon>
        <taxon>Pterygota</taxon>
        <taxon>Neoptera</taxon>
        <taxon>Endopterygota</taxon>
        <taxon>Coleoptera</taxon>
        <taxon>Polyphaga</taxon>
        <taxon>Cucujiformia</taxon>
        <taxon>Tenebrionidae</taxon>
        <taxon>Tenebrionidae incertae sedis</taxon>
        <taxon>Tribolium</taxon>
    </lineage>
</organism>
<comment type="subunit">
    <text evidence="13">Component of the ATP synthase complex composed at least of ATP5F1A/subunit alpha, ATP5F1B/subunit beta, ATP5MC1/subunit c (homooctomer), MT-ATP6/subunit a, MT-ATP8/subunit 8, ATP5ME/subunit e, ATP5MF/subunit f, ATP5MG/subunit g, ATP5MK/subunit k, ATP5MJ/subunit j, ATP5F1C/subunit gamma, ATP5F1D/subunit delta, ATP5F1E/subunit epsilon, ATP5PF/subunit F6, ATP5PB/subunit b, ATP5PD/subunit d, ATP5PO/subunit OSCP. ATP synthase complex consists of a soluble F(1) head domain (subunits alpha(3) and beta(3)) - the catalytic core - and a membrane F(0) domain - the membrane proton channel (subunits c, a, 8, e, f, g, k and j). These two domains are linked by a central stalk (subunits gamma, delta, and epsilon) rotating inside the F1 region and a stationary peripheral stalk (subunits F6, b, d, and OSCP).</text>
</comment>
<gene>
    <name evidence="16" type="primary">AUGUSTUS-3.0.2_09033</name>
    <name evidence="16" type="ORF">TcasGA2_TC009033</name>
</gene>
<dbReference type="STRING" id="7070.D6WPR8"/>
<dbReference type="GO" id="GO:0045259">
    <property type="term" value="C:proton-transporting ATP synthase complex"/>
    <property type="evidence" value="ECO:0000318"/>
    <property type="project" value="GO_Central"/>
</dbReference>
<dbReference type="GO" id="GO:0005743">
    <property type="term" value="C:mitochondrial inner membrane"/>
    <property type="evidence" value="ECO:0007669"/>
    <property type="project" value="UniProtKB-SubCell"/>
</dbReference>
<evidence type="ECO:0000256" key="1">
    <source>
        <dbReference type="ARBA" id="ARBA00004273"/>
    </source>
</evidence>
<reference evidence="16 17" key="1">
    <citation type="journal article" date="2008" name="Nature">
        <title>The genome of the model beetle and pest Tribolium castaneum.</title>
        <authorList>
            <consortium name="Tribolium Genome Sequencing Consortium"/>
            <person name="Richards S."/>
            <person name="Gibbs R.A."/>
            <person name="Weinstock G.M."/>
            <person name="Brown S.J."/>
            <person name="Denell R."/>
            <person name="Beeman R.W."/>
            <person name="Gibbs R."/>
            <person name="Beeman R.W."/>
            <person name="Brown S.J."/>
            <person name="Bucher G."/>
            <person name="Friedrich M."/>
            <person name="Grimmelikhuijzen C.J."/>
            <person name="Klingler M."/>
            <person name="Lorenzen M."/>
            <person name="Richards S."/>
            <person name="Roth S."/>
            <person name="Schroder R."/>
            <person name="Tautz D."/>
            <person name="Zdobnov E.M."/>
            <person name="Muzny D."/>
            <person name="Gibbs R.A."/>
            <person name="Weinstock G.M."/>
            <person name="Attaway T."/>
            <person name="Bell S."/>
            <person name="Buhay C.J."/>
            <person name="Chandrabose M.N."/>
            <person name="Chavez D."/>
            <person name="Clerk-Blankenburg K.P."/>
            <person name="Cree A."/>
            <person name="Dao M."/>
            <person name="Davis C."/>
            <person name="Chacko J."/>
            <person name="Dinh H."/>
            <person name="Dugan-Rocha S."/>
            <person name="Fowler G."/>
            <person name="Garner T.T."/>
            <person name="Garnes J."/>
            <person name="Gnirke A."/>
            <person name="Hawes A."/>
            <person name="Hernandez J."/>
            <person name="Hines S."/>
            <person name="Holder M."/>
            <person name="Hume J."/>
            <person name="Jhangiani S.N."/>
            <person name="Joshi V."/>
            <person name="Khan Z.M."/>
            <person name="Jackson L."/>
            <person name="Kovar C."/>
            <person name="Kowis A."/>
            <person name="Lee S."/>
            <person name="Lewis L.R."/>
            <person name="Margolis J."/>
            <person name="Morgan M."/>
            <person name="Nazareth L.V."/>
            <person name="Nguyen N."/>
            <person name="Okwuonu G."/>
            <person name="Parker D."/>
            <person name="Richards S."/>
            <person name="Ruiz S.J."/>
            <person name="Santibanez J."/>
            <person name="Savard J."/>
            <person name="Scherer S.E."/>
            <person name="Schneider B."/>
            <person name="Sodergren E."/>
            <person name="Tautz D."/>
            <person name="Vattahil S."/>
            <person name="Villasana D."/>
            <person name="White C.S."/>
            <person name="Wright R."/>
            <person name="Park Y."/>
            <person name="Beeman R.W."/>
            <person name="Lord J."/>
            <person name="Oppert B."/>
            <person name="Lorenzen M."/>
            <person name="Brown S."/>
            <person name="Wang L."/>
            <person name="Savard J."/>
            <person name="Tautz D."/>
            <person name="Richards S."/>
            <person name="Weinstock G."/>
            <person name="Gibbs R.A."/>
            <person name="Liu Y."/>
            <person name="Worley K."/>
            <person name="Weinstock G."/>
            <person name="Elsik C.G."/>
            <person name="Reese J.T."/>
            <person name="Elhaik E."/>
            <person name="Landan G."/>
            <person name="Graur D."/>
            <person name="Arensburger P."/>
            <person name="Atkinson P."/>
            <person name="Beeman R.W."/>
            <person name="Beidler J."/>
            <person name="Brown S.J."/>
            <person name="Demuth J.P."/>
            <person name="Drury D.W."/>
            <person name="Du Y.Z."/>
            <person name="Fujiwara H."/>
            <person name="Lorenzen M."/>
            <person name="Maselli V."/>
            <person name="Osanai M."/>
            <person name="Park Y."/>
            <person name="Robertson H.M."/>
            <person name="Tu Z."/>
            <person name="Wang J.J."/>
            <person name="Wang S."/>
            <person name="Richards S."/>
            <person name="Song H."/>
            <person name="Zhang L."/>
            <person name="Sodergren E."/>
            <person name="Werner D."/>
            <person name="Stanke M."/>
            <person name="Morgenstern B."/>
            <person name="Solovyev V."/>
            <person name="Kosarev P."/>
            <person name="Brown G."/>
            <person name="Chen H.C."/>
            <person name="Ermolaeva O."/>
            <person name="Hlavina W."/>
            <person name="Kapustin Y."/>
            <person name="Kiryutin B."/>
            <person name="Kitts P."/>
            <person name="Maglott D."/>
            <person name="Pruitt K."/>
            <person name="Sapojnikov V."/>
            <person name="Souvorov A."/>
            <person name="Mackey A.J."/>
            <person name="Waterhouse R.M."/>
            <person name="Wyder S."/>
            <person name="Zdobnov E.M."/>
            <person name="Zdobnov E.M."/>
            <person name="Wyder S."/>
            <person name="Kriventseva E.V."/>
            <person name="Kadowaki T."/>
            <person name="Bork P."/>
            <person name="Aranda M."/>
            <person name="Bao R."/>
            <person name="Beermann A."/>
            <person name="Berns N."/>
            <person name="Bolognesi R."/>
            <person name="Bonneton F."/>
            <person name="Bopp D."/>
            <person name="Brown S.J."/>
            <person name="Bucher G."/>
            <person name="Butts T."/>
            <person name="Chaumot A."/>
            <person name="Denell R.E."/>
            <person name="Ferrier D.E."/>
            <person name="Friedrich M."/>
            <person name="Gordon C.M."/>
            <person name="Jindra M."/>
            <person name="Klingler M."/>
            <person name="Lan Q."/>
            <person name="Lattorff H.M."/>
            <person name="Laudet V."/>
            <person name="von Levetsow C."/>
            <person name="Liu Z."/>
            <person name="Lutz R."/>
            <person name="Lynch J.A."/>
            <person name="da Fonseca R.N."/>
            <person name="Posnien N."/>
            <person name="Reuter R."/>
            <person name="Roth S."/>
            <person name="Savard J."/>
            <person name="Schinko J.B."/>
            <person name="Schmitt C."/>
            <person name="Schoppmeier M."/>
            <person name="Schroder R."/>
            <person name="Shippy T.D."/>
            <person name="Simonnet F."/>
            <person name="Marques-Souza H."/>
            <person name="Tautz D."/>
            <person name="Tomoyasu Y."/>
            <person name="Trauner J."/>
            <person name="Van der Zee M."/>
            <person name="Vervoort M."/>
            <person name="Wittkopp N."/>
            <person name="Wimmer E.A."/>
            <person name="Yang X."/>
            <person name="Jones A.K."/>
            <person name="Sattelle D.B."/>
            <person name="Ebert P.R."/>
            <person name="Nelson D."/>
            <person name="Scott J.G."/>
            <person name="Beeman R.W."/>
            <person name="Muthukrishnan S."/>
            <person name="Kramer K.J."/>
            <person name="Arakane Y."/>
            <person name="Beeman R.W."/>
            <person name="Zhu Q."/>
            <person name="Hogenkamp D."/>
            <person name="Dixit R."/>
            <person name="Oppert B."/>
            <person name="Jiang H."/>
            <person name="Zou Z."/>
            <person name="Marshall J."/>
            <person name="Elpidina E."/>
            <person name="Vinokurov K."/>
            <person name="Oppert C."/>
            <person name="Zou Z."/>
            <person name="Evans J."/>
            <person name="Lu Z."/>
            <person name="Zhao P."/>
            <person name="Sumathipala N."/>
            <person name="Altincicek B."/>
            <person name="Vilcinskas A."/>
            <person name="Williams M."/>
            <person name="Hultmark D."/>
            <person name="Hetru C."/>
            <person name="Jiang H."/>
            <person name="Grimmelikhuijzen C.J."/>
            <person name="Hauser F."/>
            <person name="Cazzamali G."/>
            <person name="Williamson M."/>
            <person name="Park Y."/>
            <person name="Li B."/>
            <person name="Tanaka Y."/>
            <person name="Predel R."/>
            <person name="Neupert S."/>
            <person name="Schachtner J."/>
            <person name="Verleyen P."/>
            <person name="Raible F."/>
            <person name="Bork P."/>
            <person name="Friedrich M."/>
            <person name="Walden K.K."/>
            <person name="Robertson H.M."/>
            <person name="Angeli S."/>
            <person name="Foret S."/>
            <person name="Bucher G."/>
            <person name="Schuetz S."/>
            <person name="Maleszka R."/>
            <person name="Wimmer E.A."/>
            <person name="Beeman R.W."/>
            <person name="Lorenzen M."/>
            <person name="Tomoyasu Y."/>
            <person name="Miller S.C."/>
            <person name="Grossmann D."/>
            <person name="Bucher G."/>
        </authorList>
    </citation>
    <scope>NUCLEOTIDE SEQUENCE [LARGE SCALE GENOMIC DNA]</scope>
    <source>
        <strain evidence="16 17">Georgia GA2</strain>
    </source>
</reference>
<comment type="subunit">
    <text evidence="15">F-type ATPases have 2 components, CF(1) - the catalytic core - and CF(0) - the membrane proton channel. CF(1) and CF(0) have multiple subunits.</text>
</comment>
<dbReference type="eggNOG" id="KOG4326">
    <property type="taxonomic scope" value="Eukaryota"/>
</dbReference>
<reference evidence="16 17" key="2">
    <citation type="journal article" date="2010" name="Nucleic Acids Res.">
        <title>BeetleBase in 2010: revisions to provide comprehensive genomic information for Tribolium castaneum.</title>
        <authorList>
            <person name="Kim H.S."/>
            <person name="Murphy T."/>
            <person name="Xia J."/>
            <person name="Caragea D."/>
            <person name="Park Y."/>
            <person name="Beeman R.W."/>
            <person name="Lorenzen M.D."/>
            <person name="Butcher S."/>
            <person name="Manak J.R."/>
            <person name="Brown S.J."/>
        </authorList>
    </citation>
    <scope>GENOME REANNOTATION</scope>
    <source>
        <strain evidence="16 17">Georgia GA2</strain>
    </source>
</reference>
<keyword evidence="11 15" id="KW-0066">ATP synthesis</keyword>
<evidence type="ECO:0000256" key="14">
    <source>
        <dbReference type="ARBA" id="ARBA00074682"/>
    </source>
</evidence>
<evidence type="ECO:0000256" key="9">
    <source>
        <dbReference type="ARBA" id="ARBA00023128"/>
    </source>
</evidence>
<keyword evidence="5 15" id="KW-0375">Hydrogen ion transport</keyword>
<evidence type="ECO:0000256" key="8">
    <source>
        <dbReference type="ARBA" id="ARBA00023065"/>
    </source>
</evidence>
<evidence type="ECO:0000256" key="10">
    <source>
        <dbReference type="ARBA" id="ARBA00023136"/>
    </source>
</evidence>
<evidence type="ECO:0000256" key="7">
    <source>
        <dbReference type="ARBA" id="ARBA00022990"/>
    </source>
</evidence>
<evidence type="ECO:0000256" key="3">
    <source>
        <dbReference type="ARBA" id="ARBA00022448"/>
    </source>
</evidence>
<keyword evidence="4 15" id="KW-0138">CF(0)</keyword>
<comment type="function">
    <text evidence="12 15">Subunit e, of the mitochondrial membrane ATP synthase complex (F(1)F(0) ATP synthase or Complex V) that produces ATP from ADP in the presence of a proton gradient across the membrane which is generated by electron transport complexes of the respiratory chain. ATP synthase complex consist of a soluble F(1) head domain - the catalytic core - and a membrane F(1) domain - the membrane proton channel. These two domains are linked by a central stalk rotating inside the F(1) region and a stationary peripheral stalk. During catalysis, ATP synthesis in the catalytic domain of F(1) is coupled via a rotary mechanism of the central stalk subunits to proton translocation. In vivo, can only synthesize ATP although its ATP hydrolase activity can be activated artificially in vitro. Part of the complex F(0) domain.</text>
</comment>
<keyword evidence="3 15" id="KW-0813">Transport</keyword>
<dbReference type="GO" id="GO:0015986">
    <property type="term" value="P:proton motive force-driven ATP synthesis"/>
    <property type="evidence" value="ECO:0007669"/>
    <property type="project" value="InterPro"/>
</dbReference>
<keyword evidence="7" id="KW-0007">Acetylation</keyword>
<comment type="subcellular location">
    <subcellularLocation>
        <location evidence="1 15">Mitochondrion inner membrane</location>
    </subcellularLocation>
</comment>
<name>D6WPR8_TRICA</name>
<evidence type="ECO:0000256" key="12">
    <source>
        <dbReference type="ARBA" id="ARBA00057306"/>
    </source>
</evidence>
<evidence type="ECO:0000313" key="16">
    <source>
        <dbReference type="EMBL" id="EFA07449.2"/>
    </source>
</evidence>
<dbReference type="EMBL" id="KQ971354">
    <property type="protein sequence ID" value="EFA07449.2"/>
    <property type="molecule type" value="Genomic_DNA"/>
</dbReference>
<dbReference type="InParanoid" id="D6WPR8"/>
<evidence type="ECO:0000256" key="11">
    <source>
        <dbReference type="ARBA" id="ARBA00023310"/>
    </source>
</evidence>
<proteinExistence type="inferred from homology"/>
<protein>
    <recommendedName>
        <fullName evidence="14 15">ATP synthase F(0) complex subunit e, mitochondrial</fullName>
    </recommendedName>
</protein>
<accession>D6WPR8</accession>
<evidence type="ECO:0000256" key="6">
    <source>
        <dbReference type="ARBA" id="ARBA00022792"/>
    </source>
</evidence>
<dbReference type="PANTHER" id="PTHR12427:SF1">
    <property type="entry name" value="ATP SYNTHASE SUBUNIT E, MITOCHONDRIAL"/>
    <property type="match status" value="1"/>
</dbReference>
<dbReference type="AlphaFoldDB" id="D6WPR8"/>
<dbReference type="PANTHER" id="PTHR12427">
    <property type="entry name" value="ATP SYNTHASE E CHAIN, MITOCHONDRIAL"/>
    <property type="match status" value="1"/>
</dbReference>
<evidence type="ECO:0000256" key="2">
    <source>
        <dbReference type="ARBA" id="ARBA00007333"/>
    </source>
</evidence>
<keyword evidence="8 15" id="KW-0406">Ion transport</keyword>
<dbReference type="Pfam" id="PF05680">
    <property type="entry name" value="ATP-synt_E"/>
    <property type="match status" value="1"/>
</dbReference>
<dbReference type="HOGENOM" id="CLU_180903_1_0_1"/>
<dbReference type="InterPro" id="IPR008386">
    <property type="entry name" value="ATP_synth_F0_esu_mt"/>
</dbReference>
<dbReference type="GO" id="GO:0015078">
    <property type="term" value="F:proton transmembrane transporter activity"/>
    <property type="evidence" value="ECO:0007669"/>
    <property type="project" value="InterPro"/>
</dbReference>
<sequence length="130" mass="14410">MASLPKPVRVSPLIKLCRWTLLIVGIYHGATKRNRLAKIEAVVREEEAACKAKKDQELAVAKEIANEKELIANTPTFVTRFLNKYVESTGRKIRANGKQIAAVVKIFITIASITEIWSDGNVKAGQLSLH</sequence>
<evidence type="ECO:0000256" key="5">
    <source>
        <dbReference type="ARBA" id="ARBA00022781"/>
    </source>
</evidence>
<keyword evidence="9 15" id="KW-0496">Mitochondrion</keyword>
<evidence type="ECO:0000256" key="15">
    <source>
        <dbReference type="RuleBase" id="RU367005"/>
    </source>
</evidence>
<evidence type="ECO:0000313" key="17">
    <source>
        <dbReference type="Proteomes" id="UP000007266"/>
    </source>
</evidence>
<keyword evidence="6 15" id="KW-0999">Mitochondrion inner membrane</keyword>
<comment type="similarity">
    <text evidence="2 15">Belongs to the ATPase e subunit family.</text>
</comment>